<organism evidence="2 3">
    <name type="scientific">Brachymonas denitrificans DSM 15123</name>
    <dbReference type="NCBI Taxonomy" id="1121117"/>
    <lineage>
        <taxon>Bacteria</taxon>
        <taxon>Pseudomonadati</taxon>
        <taxon>Pseudomonadota</taxon>
        <taxon>Betaproteobacteria</taxon>
        <taxon>Burkholderiales</taxon>
        <taxon>Comamonadaceae</taxon>
        <taxon>Brachymonas</taxon>
    </lineage>
</organism>
<dbReference type="STRING" id="1121117.SAMN02745977_01167"/>
<gene>
    <name evidence="2" type="ORF">SAMN02745977_01167</name>
</gene>
<accession>A0A1H8FSZ7</accession>
<dbReference type="OrthoDB" id="8688876at2"/>
<proteinExistence type="predicted"/>
<protein>
    <recommendedName>
        <fullName evidence="4">DUF2782 domain-containing protein</fullName>
    </recommendedName>
</protein>
<dbReference type="RefSeq" id="WP_091814952.1">
    <property type="nucleotide sequence ID" value="NZ_FOCW01000001.1"/>
</dbReference>
<feature type="chain" id="PRO_5011709023" description="DUF2782 domain-containing protein" evidence="1">
    <location>
        <begin position="20"/>
        <end position="113"/>
    </location>
</feature>
<dbReference type="EMBL" id="FOCW01000001">
    <property type="protein sequence ID" value="SEN34675.1"/>
    <property type="molecule type" value="Genomic_DNA"/>
</dbReference>
<evidence type="ECO:0000313" key="3">
    <source>
        <dbReference type="Proteomes" id="UP000199531"/>
    </source>
</evidence>
<feature type="signal peptide" evidence="1">
    <location>
        <begin position="1"/>
        <end position="19"/>
    </location>
</feature>
<reference evidence="2 3" key="1">
    <citation type="submission" date="2016-10" db="EMBL/GenBank/DDBJ databases">
        <authorList>
            <person name="de Groot N.N."/>
        </authorList>
    </citation>
    <scope>NUCLEOTIDE SEQUENCE [LARGE SCALE GENOMIC DNA]</scope>
    <source>
        <strain evidence="2 3">DSM 15123</strain>
    </source>
</reference>
<name>A0A1H8FSZ7_9BURK</name>
<evidence type="ECO:0008006" key="4">
    <source>
        <dbReference type="Google" id="ProtNLM"/>
    </source>
</evidence>
<dbReference type="Proteomes" id="UP000199531">
    <property type="component" value="Unassembled WGS sequence"/>
</dbReference>
<sequence>MKTPLSVSILLAAAVFSHAAWTQTHGVDGVSAPAVVAAEPGVAETDGQLRGDQRIEHLNHQDSGSTINELRVGGESESITVKPNNRAPAYQITPERTNPTATSGQRMWNVLKF</sequence>
<keyword evidence="3" id="KW-1185">Reference proteome</keyword>
<keyword evidence="1" id="KW-0732">Signal</keyword>
<dbReference type="AlphaFoldDB" id="A0A1H8FSZ7"/>
<evidence type="ECO:0000256" key="1">
    <source>
        <dbReference type="SAM" id="SignalP"/>
    </source>
</evidence>
<evidence type="ECO:0000313" key="2">
    <source>
        <dbReference type="EMBL" id="SEN34675.1"/>
    </source>
</evidence>